<dbReference type="InterPro" id="IPR003008">
    <property type="entry name" value="Tubulin_FtsZ_GTPase"/>
</dbReference>
<feature type="region of interest" description="Disordered" evidence="9">
    <location>
        <begin position="331"/>
        <end position="372"/>
    </location>
</feature>
<dbReference type="GO" id="GO:0000917">
    <property type="term" value="P:division septum assembly"/>
    <property type="evidence" value="ECO:0007669"/>
    <property type="project" value="UniProtKB-KW"/>
</dbReference>
<dbReference type="Pfam" id="PF00091">
    <property type="entry name" value="Tubulin"/>
    <property type="match status" value="1"/>
</dbReference>
<dbReference type="EMBL" id="UOEU01000543">
    <property type="protein sequence ID" value="VAW34669.1"/>
    <property type="molecule type" value="Genomic_DNA"/>
</dbReference>
<dbReference type="InterPro" id="IPR008280">
    <property type="entry name" value="Tub_FtsZ_C"/>
</dbReference>
<feature type="compositionally biased region" description="Basic and acidic residues" evidence="9">
    <location>
        <begin position="333"/>
        <end position="345"/>
    </location>
</feature>
<evidence type="ECO:0000256" key="5">
    <source>
        <dbReference type="ARBA" id="ARBA00022741"/>
    </source>
</evidence>
<dbReference type="PRINTS" id="PR00423">
    <property type="entry name" value="CELLDVISFTSZ"/>
</dbReference>
<keyword evidence="4 12" id="KW-0132">Cell division</keyword>
<dbReference type="NCBIfam" id="TIGR00065">
    <property type="entry name" value="ftsZ"/>
    <property type="match status" value="1"/>
</dbReference>
<dbReference type="GO" id="GO:0003924">
    <property type="term" value="F:GTPase activity"/>
    <property type="evidence" value="ECO:0007669"/>
    <property type="project" value="InterPro"/>
</dbReference>
<dbReference type="PANTHER" id="PTHR30314">
    <property type="entry name" value="CELL DIVISION PROTEIN FTSZ-RELATED"/>
    <property type="match status" value="1"/>
</dbReference>
<dbReference type="InterPro" id="IPR000158">
    <property type="entry name" value="Cell_div_FtsZ"/>
</dbReference>
<dbReference type="PANTHER" id="PTHR30314:SF3">
    <property type="entry name" value="MITOCHONDRIAL DIVISION PROTEIN FSZA"/>
    <property type="match status" value="1"/>
</dbReference>
<dbReference type="SUPFAM" id="SSF52490">
    <property type="entry name" value="Tubulin nucleotide-binding domain-like"/>
    <property type="match status" value="1"/>
</dbReference>
<dbReference type="GO" id="GO:0005737">
    <property type="term" value="C:cytoplasm"/>
    <property type="evidence" value="ECO:0007669"/>
    <property type="project" value="UniProtKB-SubCell"/>
</dbReference>
<proteinExistence type="inferred from homology"/>
<protein>
    <submittedName>
        <fullName evidence="12">Cell division protein FtsZ</fullName>
    </submittedName>
</protein>
<dbReference type="HAMAP" id="MF_00909">
    <property type="entry name" value="FtsZ"/>
    <property type="match status" value="1"/>
</dbReference>
<gene>
    <name evidence="12" type="ORF">MNBD_CHLOROFLEXI01-2510</name>
</gene>
<keyword evidence="3" id="KW-0963">Cytoplasm</keyword>
<dbReference type="Gene3D" id="3.30.1330.20">
    <property type="entry name" value="Tubulin/FtsZ, C-terminal domain"/>
    <property type="match status" value="1"/>
</dbReference>
<name>A0A3B0VCT7_9ZZZZ</name>
<evidence type="ECO:0000259" key="11">
    <source>
        <dbReference type="SMART" id="SM00865"/>
    </source>
</evidence>
<keyword evidence="7" id="KW-0717">Septation</keyword>
<dbReference type="GO" id="GO:0032153">
    <property type="term" value="C:cell division site"/>
    <property type="evidence" value="ECO:0007669"/>
    <property type="project" value="TreeGrafter"/>
</dbReference>
<comment type="subcellular location">
    <subcellularLocation>
        <location evidence="1">Cytoplasm</location>
    </subcellularLocation>
</comment>
<organism evidence="12">
    <name type="scientific">hydrothermal vent metagenome</name>
    <dbReference type="NCBI Taxonomy" id="652676"/>
    <lineage>
        <taxon>unclassified sequences</taxon>
        <taxon>metagenomes</taxon>
        <taxon>ecological metagenomes</taxon>
    </lineage>
</organism>
<keyword evidence="8" id="KW-0131">Cell cycle</keyword>
<keyword evidence="6" id="KW-0342">GTP-binding</keyword>
<dbReference type="InterPro" id="IPR045061">
    <property type="entry name" value="FtsZ/CetZ"/>
</dbReference>
<dbReference type="InterPro" id="IPR018316">
    <property type="entry name" value="Tubulin/FtsZ_2-layer-sand-dom"/>
</dbReference>
<accession>A0A3B0VCT7</accession>
<dbReference type="FunFam" id="3.40.50.1440:FF:000023">
    <property type="entry name" value="Cell division protein FtsZ"/>
    <property type="match status" value="1"/>
</dbReference>
<feature type="domain" description="Tubulin/FtsZ 2-layer sandwich" evidence="11">
    <location>
        <begin position="213"/>
        <end position="331"/>
    </location>
</feature>
<dbReference type="Gene3D" id="3.40.50.1440">
    <property type="entry name" value="Tubulin/FtsZ, GTPase domain"/>
    <property type="match status" value="1"/>
</dbReference>
<keyword evidence="5" id="KW-0547">Nucleotide-binding</keyword>
<dbReference type="SMART" id="SM00864">
    <property type="entry name" value="Tubulin"/>
    <property type="match status" value="1"/>
</dbReference>
<dbReference type="AlphaFoldDB" id="A0A3B0VCT7"/>
<evidence type="ECO:0000256" key="1">
    <source>
        <dbReference type="ARBA" id="ARBA00004496"/>
    </source>
</evidence>
<comment type="similarity">
    <text evidence="2">Belongs to the FtsZ family.</text>
</comment>
<evidence type="ECO:0000256" key="2">
    <source>
        <dbReference type="ARBA" id="ARBA00009690"/>
    </source>
</evidence>
<evidence type="ECO:0000256" key="6">
    <source>
        <dbReference type="ARBA" id="ARBA00023134"/>
    </source>
</evidence>
<dbReference type="InterPro" id="IPR024757">
    <property type="entry name" value="FtsZ_C"/>
</dbReference>
<dbReference type="SMART" id="SM00865">
    <property type="entry name" value="Tubulin_C"/>
    <property type="match status" value="1"/>
</dbReference>
<dbReference type="GO" id="GO:0005525">
    <property type="term" value="F:GTP binding"/>
    <property type="evidence" value="ECO:0007669"/>
    <property type="project" value="UniProtKB-KW"/>
</dbReference>
<feature type="domain" description="Tubulin/FtsZ GTPase" evidence="10">
    <location>
        <begin position="19"/>
        <end position="211"/>
    </location>
</feature>
<evidence type="ECO:0000256" key="7">
    <source>
        <dbReference type="ARBA" id="ARBA00023210"/>
    </source>
</evidence>
<evidence type="ECO:0000256" key="9">
    <source>
        <dbReference type="SAM" id="MobiDB-lite"/>
    </source>
</evidence>
<evidence type="ECO:0000256" key="4">
    <source>
        <dbReference type="ARBA" id="ARBA00022618"/>
    </source>
</evidence>
<dbReference type="InterPro" id="IPR037103">
    <property type="entry name" value="Tubulin/FtsZ-like_C"/>
</dbReference>
<dbReference type="Pfam" id="PF12327">
    <property type="entry name" value="FtsZ_C"/>
    <property type="match status" value="1"/>
</dbReference>
<dbReference type="InterPro" id="IPR036525">
    <property type="entry name" value="Tubulin/FtsZ_GTPase_sf"/>
</dbReference>
<dbReference type="PROSITE" id="PS01134">
    <property type="entry name" value="FTSZ_1"/>
    <property type="match status" value="1"/>
</dbReference>
<dbReference type="InterPro" id="IPR020805">
    <property type="entry name" value="Cell_div_FtsZ_CS"/>
</dbReference>
<dbReference type="SUPFAM" id="SSF55307">
    <property type="entry name" value="Tubulin C-terminal domain-like"/>
    <property type="match status" value="1"/>
</dbReference>
<sequence>MNKTTANIQRMPETEGNALIRVIGVGGGGSNAVNRMISEDIPGVDFIAINTDQQALMASQARQRVVIGERTTRGLGSGGKPEVGTKAAEESVEELHELLHGSDMVFVTACMGGGTGTGASPLVAKVAREEGALTIGVVTKPFSFEGSQRMRAAETGIEQLKEHVDTLIVIPNDRLLETADRRLSLVDSFKMADDVLRQGIQGISELITVPGLINLDFADVQTIMSMGGAALMAVGHGSGEDRARDAAEAALASKLLDVTIAGARGILFNVTGGENLSLYEINHAAAIIRETAHPDVNMIFGAVIDETMADDELRITVIATGFEHGAPMMRQMSRAESRLPQREPVRQAVSRPTGSPVPTAPPVREERVERPSFQVDNLDIPAFLRKKKE</sequence>
<evidence type="ECO:0000313" key="12">
    <source>
        <dbReference type="EMBL" id="VAW34669.1"/>
    </source>
</evidence>
<evidence type="ECO:0000256" key="3">
    <source>
        <dbReference type="ARBA" id="ARBA00022490"/>
    </source>
</evidence>
<evidence type="ECO:0000259" key="10">
    <source>
        <dbReference type="SMART" id="SM00864"/>
    </source>
</evidence>
<reference evidence="12" key="1">
    <citation type="submission" date="2018-06" db="EMBL/GenBank/DDBJ databases">
        <authorList>
            <person name="Zhirakovskaya E."/>
        </authorList>
    </citation>
    <scope>NUCLEOTIDE SEQUENCE</scope>
</reference>
<dbReference type="CDD" id="cd02201">
    <property type="entry name" value="FtsZ_type1"/>
    <property type="match status" value="1"/>
</dbReference>
<evidence type="ECO:0000256" key="8">
    <source>
        <dbReference type="ARBA" id="ARBA00023306"/>
    </source>
</evidence>